<gene>
    <name evidence="1" type="ORF">QE152_g16021</name>
</gene>
<proteinExistence type="predicted"/>
<dbReference type="AlphaFoldDB" id="A0AAW1L442"/>
<accession>A0AAW1L442</accession>
<evidence type="ECO:0000313" key="2">
    <source>
        <dbReference type="Proteomes" id="UP001458880"/>
    </source>
</evidence>
<sequence length="79" mass="8989">MNAAWKNICPQCVRQCCANIALPEVNTSQLIYIGRQIEGKDFEDLDDSDILEVLHADDTKLTIEDLMELHLEDNKENQG</sequence>
<reference evidence="1 2" key="1">
    <citation type="journal article" date="2024" name="BMC Genomics">
        <title>De novo assembly and annotation of Popillia japonica's genome with initial clues to its potential as an invasive pest.</title>
        <authorList>
            <person name="Cucini C."/>
            <person name="Boschi S."/>
            <person name="Funari R."/>
            <person name="Cardaioli E."/>
            <person name="Iannotti N."/>
            <person name="Marturano G."/>
            <person name="Paoli F."/>
            <person name="Bruttini M."/>
            <person name="Carapelli A."/>
            <person name="Frati F."/>
            <person name="Nardi F."/>
        </authorList>
    </citation>
    <scope>NUCLEOTIDE SEQUENCE [LARGE SCALE GENOMIC DNA]</scope>
    <source>
        <strain evidence="1">DMR45628</strain>
    </source>
</reference>
<dbReference type="Proteomes" id="UP001458880">
    <property type="component" value="Unassembled WGS sequence"/>
</dbReference>
<comment type="caution">
    <text evidence="1">The sequence shown here is derived from an EMBL/GenBank/DDBJ whole genome shotgun (WGS) entry which is preliminary data.</text>
</comment>
<dbReference type="EMBL" id="JASPKY010000162">
    <property type="protein sequence ID" value="KAK9729249.1"/>
    <property type="molecule type" value="Genomic_DNA"/>
</dbReference>
<name>A0AAW1L442_POPJA</name>
<evidence type="ECO:0000313" key="1">
    <source>
        <dbReference type="EMBL" id="KAK9729249.1"/>
    </source>
</evidence>
<protein>
    <submittedName>
        <fullName evidence="1">Uncharacterized protein</fullName>
    </submittedName>
</protein>
<keyword evidence="2" id="KW-1185">Reference proteome</keyword>
<organism evidence="1 2">
    <name type="scientific">Popillia japonica</name>
    <name type="common">Japanese beetle</name>
    <dbReference type="NCBI Taxonomy" id="7064"/>
    <lineage>
        <taxon>Eukaryota</taxon>
        <taxon>Metazoa</taxon>
        <taxon>Ecdysozoa</taxon>
        <taxon>Arthropoda</taxon>
        <taxon>Hexapoda</taxon>
        <taxon>Insecta</taxon>
        <taxon>Pterygota</taxon>
        <taxon>Neoptera</taxon>
        <taxon>Endopterygota</taxon>
        <taxon>Coleoptera</taxon>
        <taxon>Polyphaga</taxon>
        <taxon>Scarabaeiformia</taxon>
        <taxon>Scarabaeidae</taxon>
        <taxon>Rutelinae</taxon>
        <taxon>Popillia</taxon>
    </lineage>
</organism>